<name>A0A8J5CMI9_CHIOP</name>
<evidence type="ECO:0000313" key="3">
    <source>
        <dbReference type="Proteomes" id="UP000770661"/>
    </source>
</evidence>
<organism evidence="2 3">
    <name type="scientific">Chionoecetes opilio</name>
    <name type="common">Atlantic snow crab</name>
    <name type="synonym">Cancer opilio</name>
    <dbReference type="NCBI Taxonomy" id="41210"/>
    <lineage>
        <taxon>Eukaryota</taxon>
        <taxon>Metazoa</taxon>
        <taxon>Ecdysozoa</taxon>
        <taxon>Arthropoda</taxon>
        <taxon>Crustacea</taxon>
        <taxon>Multicrustacea</taxon>
        <taxon>Malacostraca</taxon>
        <taxon>Eumalacostraca</taxon>
        <taxon>Eucarida</taxon>
        <taxon>Decapoda</taxon>
        <taxon>Pleocyemata</taxon>
        <taxon>Brachyura</taxon>
        <taxon>Eubrachyura</taxon>
        <taxon>Majoidea</taxon>
        <taxon>Majidae</taxon>
        <taxon>Chionoecetes</taxon>
    </lineage>
</organism>
<proteinExistence type="predicted"/>
<dbReference type="Proteomes" id="UP000770661">
    <property type="component" value="Unassembled WGS sequence"/>
</dbReference>
<dbReference type="AlphaFoldDB" id="A0A8J5CMI9"/>
<keyword evidence="3" id="KW-1185">Reference proteome</keyword>
<feature type="region of interest" description="Disordered" evidence="1">
    <location>
        <begin position="65"/>
        <end position="126"/>
    </location>
</feature>
<reference evidence="2" key="1">
    <citation type="submission" date="2020-07" db="EMBL/GenBank/DDBJ databases">
        <title>The High-quality genome of the commercially important snow crab, Chionoecetes opilio.</title>
        <authorList>
            <person name="Jeong J.-H."/>
            <person name="Ryu S."/>
        </authorList>
    </citation>
    <scope>NUCLEOTIDE SEQUENCE</scope>
    <source>
        <strain evidence="2">MADBK_172401_WGS</strain>
        <tissue evidence="2">Digestive gland</tissue>
    </source>
</reference>
<evidence type="ECO:0000256" key="1">
    <source>
        <dbReference type="SAM" id="MobiDB-lite"/>
    </source>
</evidence>
<dbReference type="EMBL" id="JACEEZ010019231">
    <property type="protein sequence ID" value="KAG0715909.1"/>
    <property type="molecule type" value="Genomic_DNA"/>
</dbReference>
<accession>A0A8J5CMI9</accession>
<gene>
    <name evidence="2" type="ORF">GWK47_010838</name>
</gene>
<comment type="caution">
    <text evidence="2">The sequence shown here is derived from an EMBL/GenBank/DDBJ whole genome shotgun (WGS) entry which is preliminary data.</text>
</comment>
<sequence length="126" mass="13641">MPCTRREETVVITHRLLEGAAGPPNAASQGQREAHHHLSWAAYRALGAGEGVSAQLDPHHVGVRGNEAAARGRQSEPPRPHVTMHVPSQLTQLKARKGGRSTPRSPDETESWRPGRGRAAWYAAGH</sequence>
<evidence type="ECO:0000313" key="2">
    <source>
        <dbReference type="EMBL" id="KAG0715909.1"/>
    </source>
</evidence>
<protein>
    <submittedName>
        <fullName evidence="2">Uncharacterized protein</fullName>
    </submittedName>
</protein>